<protein>
    <submittedName>
        <fullName evidence="1">Uncharacterized protein</fullName>
    </submittedName>
</protein>
<sequence>MFPTRDCLLLEKLVSRSVSRPVLNPAAVGWKWRAVGGSLRTLATTVEEIHLELGSNRGLTAAVRLSNRKNAVEGRDSPNCGWLCRCQKPHVVNRGSPAV</sequence>
<proteinExistence type="predicted"/>
<dbReference type="EMBL" id="JAPVEB010000001">
    <property type="protein sequence ID" value="KAJ5283389.1"/>
    <property type="molecule type" value="Genomic_DNA"/>
</dbReference>
<name>A0ABQ8WWL4_PENCH</name>
<keyword evidence="2" id="KW-1185">Reference proteome</keyword>
<dbReference type="Proteomes" id="UP001220256">
    <property type="component" value="Unassembled WGS sequence"/>
</dbReference>
<evidence type="ECO:0000313" key="2">
    <source>
        <dbReference type="Proteomes" id="UP001220256"/>
    </source>
</evidence>
<gene>
    <name evidence="1" type="ORF">N7505_001369</name>
</gene>
<organism evidence="1 2">
    <name type="scientific">Penicillium chrysogenum</name>
    <name type="common">Penicillium notatum</name>
    <dbReference type="NCBI Taxonomy" id="5076"/>
    <lineage>
        <taxon>Eukaryota</taxon>
        <taxon>Fungi</taxon>
        <taxon>Dikarya</taxon>
        <taxon>Ascomycota</taxon>
        <taxon>Pezizomycotina</taxon>
        <taxon>Eurotiomycetes</taxon>
        <taxon>Eurotiomycetidae</taxon>
        <taxon>Eurotiales</taxon>
        <taxon>Aspergillaceae</taxon>
        <taxon>Penicillium</taxon>
        <taxon>Penicillium chrysogenum species complex</taxon>
    </lineage>
</organism>
<evidence type="ECO:0000313" key="1">
    <source>
        <dbReference type="EMBL" id="KAJ5283389.1"/>
    </source>
</evidence>
<comment type="caution">
    <text evidence="1">The sequence shown here is derived from an EMBL/GenBank/DDBJ whole genome shotgun (WGS) entry which is preliminary data.</text>
</comment>
<accession>A0ABQ8WWL4</accession>
<reference evidence="1 2" key="1">
    <citation type="journal article" date="2023" name="IMA Fungus">
        <title>Comparative genomic study of the Penicillium genus elucidates a diverse pangenome and 15 lateral gene transfer events.</title>
        <authorList>
            <person name="Petersen C."/>
            <person name="Sorensen T."/>
            <person name="Nielsen M.R."/>
            <person name="Sondergaard T.E."/>
            <person name="Sorensen J.L."/>
            <person name="Fitzpatrick D.A."/>
            <person name="Frisvad J.C."/>
            <person name="Nielsen K.L."/>
        </authorList>
    </citation>
    <scope>NUCLEOTIDE SEQUENCE [LARGE SCALE GENOMIC DNA]</scope>
    <source>
        <strain evidence="1 2">IBT 3361</strain>
    </source>
</reference>